<gene>
    <name evidence="1" type="ORF">AVEN_47971_1</name>
</gene>
<dbReference type="EMBL" id="BGPR01000406">
    <property type="protein sequence ID" value="GBM18591.1"/>
    <property type="molecule type" value="Genomic_DNA"/>
</dbReference>
<dbReference type="AlphaFoldDB" id="A0A4Y2DP83"/>
<organism evidence="1 2">
    <name type="scientific">Araneus ventricosus</name>
    <name type="common">Orbweaver spider</name>
    <name type="synonym">Epeira ventricosa</name>
    <dbReference type="NCBI Taxonomy" id="182803"/>
    <lineage>
        <taxon>Eukaryota</taxon>
        <taxon>Metazoa</taxon>
        <taxon>Ecdysozoa</taxon>
        <taxon>Arthropoda</taxon>
        <taxon>Chelicerata</taxon>
        <taxon>Arachnida</taxon>
        <taxon>Araneae</taxon>
        <taxon>Araneomorphae</taxon>
        <taxon>Entelegynae</taxon>
        <taxon>Araneoidea</taxon>
        <taxon>Araneidae</taxon>
        <taxon>Araneus</taxon>
    </lineage>
</organism>
<proteinExistence type="predicted"/>
<keyword evidence="2" id="KW-1185">Reference proteome</keyword>
<sequence length="115" mass="13405">MIKFTVHHHKSYPDNFGFRITLFLSLKKFIPKGLNSIASENHKTTFKAMTPSLIMSEGKSTSDFYVRSRFSRNKQNNLSTSAGFKSNYRESRFLRQASFRDSHQKSDFLRCRVEG</sequence>
<protein>
    <submittedName>
        <fullName evidence="1">Uncharacterized protein</fullName>
    </submittedName>
</protein>
<evidence type="ECO:0000313" key="1">
    <source>
        <dbReference type="EMBL" id="GBM18591.1"/>
    </source>
</evidence>
<reference evidence="1 2" key="1">
    <citation type="journal article" date="2019" name="Sci. Rep.">
        <title>Orb-weaving spider Araneus ventricosus genome elucidates the spidroin gene catalogue.</title>
        <authorList>
            <person name="Kono N."/>
            <person name="Nakamura H."/>
            <person name="Ohtoshi R."/>
            <person name="Moran D.A.P."/>
            <person name="Shinohara A."/>
            <person name="Yoshida Y."/>
            <person name="Fujiwara M."/>
            <person name="Mori M."/>
            <person name="Tomita M."/>
            <person name="Arakawa K."/>
        </authorList>
    </citation>
    <scope>NUCLEOTIDE SEQUENCE [LARGE SCALE GENOMIC DNA]</scope>
</reference>
<dbReference type="Proteomes" id="UP000499080">
    <property type="component" value="Unassembled WGS sequence"/>
</dbReference>
<comment type="caution">
    <text evidence="1">The sequence shown here is derived from an EMBL/GenBank/DDBJ whole genome shotgun (WGS) entry which is preliminary data.</text>
</comment>
<evidence type="ECO:0000313" key="2">
    <source>
        <dbReference type="Proteomes" id="UP000499080"/>
    </source>
</evidence>
<name>A0A4Y2DP83_ARAVE</name>
<accession>A0A4Y2DP83</accession>